<protein>
    <recommendedName>
        <fullName evidence="1">Pyridoxamine kinase/Phosphomethylpyrimidine kinase domain-containing protein</fullName>
    </recommendedName>
</protein>
<dbReference type="InterPro" id="IPR013749">
    <property type="entry name" value="PM/HMP-P_kinase-1"/>
</dbReference>
<gene>
    <name evidence="2" type="ORF">METZ01_LOCUS84521</name>
</gene>
<dbReference type="Gene3D" id="3.40.1190.20">
    <property type="match status" value="1"/>
</dbReference>
<dbReference type="GO" id="GO:0009228">
    <property type="term" value="P:thiamine biosynthetic process"/>
    <property type="evidence" value="ECO:0007669"/>
    <property type="project" value="InterPro"/>
</dbReference>
<dbReference type="CDD" id="cd01169">
    <property type="entry name" value="HMPP_kinase"/>
    <property type="match status" value="1"/>
</dbReference>
<dbReference type="SUPFAM" id="SSF53613">
    <property type="entry name" value="Ribokinase-like"/>
    <property type="match status" value="1"/>
</dbReference>
<organism evidence="2">
    <name type="scientific">marine metagenome</name>
    <dbReference type="NCBI Taxonomy" id="408172"/>
    <lineage>
        <taxon>unclassified sequences</taxon>
        <taxon>metagenomes</taxon>
        <taxon>ecological metagenomes</taxon>
    </lineage>
</organism>
<dbReference type="Pfam" id="PF08543">
    <property type="entry name" value="Phos_pyr_kin"/>
    <property type="match status" value="1"/>
</dbReference>
<feature type="domain" description="Pyridoxamine kinase/Phosphomethylpyrimidine kinase" evidence="1">
    <location>
        <begin position="2"/>
        <end position="226"/>
    </location>
</feature>
<dbReference type="PANTHER" id="PTHR20858:SF17">
    <property type="entry name" value="HYDROXYMETHYLPYRIMIDINE_PHOSPHOMETHYLPYRIMIDINE KINASE THI20-RELATED"/>
    <property type="match status" value="1"/>
</dbReference>
<dbReference type="InterPro" id="IPR004399">
    <property type="entry name" value="HMP/HMP-P_kinase_dom"/>
</dbReference>
<name>A0A381UWD3_9ZZZZ</name>
<dbReference type="PANTHER" id="PTHR20858">
    <property type="entry name" value="PHOSPHOMETHYLPYRIMIDINE KINASE"/>
    <property type="match status" value="1"/>
</dbReference>
<reference evidence="2" key="1">
    <citation type="submission" date="2018-05" db="EMBL/GenBank/DDBJ databases">
        <authorList>
            <person name="Lanie J.A."/>
            <person name="Ng W.-L."/>
            <person name="Kazmierczak K.M."/>
            <person name="Andrzejewski T.M."/>
            <person name="Davidsen T.M."/>
            <person name="Wayne K.J."/>
            <person name="Tettelin H."/>
            <person name="Glass J.I."/>
            <person name="Rusch D."/>
            <person name="Podicherti R."/>
            <person name="Tsui H.-C.T."/>
            <person name="Winkler M.E."/>
        </authorList>
    </citation>
    <scope>NUCLEOTIDE SEQUENCE</scope>
</reference>
<sequence length="230" mass="24421">MTKLGVHGASVVTCVTAQNPGVISAIHPTPAKVVAAQLDCVFSSLPIRAVKTGMLYSRSIIDAVAQCLAKRNRVQLVIDPVMISSSGTPLLKPSAALALSARLLPLAKLVTPNLDEAAALAKRQVREPEEMRDAARAIHERFGCAVLVKGGHMKTTKAIDLFYDGREEFLLSAPRAKGVSPPGTGCTYSAAITAFLARGERLPGAIELAKQHMVEAFSGVFRVGKHRFLG</sequence>
<evidence type="ECO:0000259" key="1">
    <source>
        <dbReference type="Pfam" id="PF08543"/>
    </source>
</evidence>
<dbReference type="GO" id="GO:0008972">
    <property type="term" value="F:phosphomethylpyrimidine kinase activity"/>
    <property type="evidence" value="ECO:0007669"/>
    <property type="project" value="InterPro"/>
</dbReference>
<accession>A0A381UWD3</accession>
<dbReference type="GO" id="GO:0005829">
    <property type="term" value="C:cytosol"/>
    <property type="evidence" value="ECO:0007669"/>
    <property type="project" value="TreeGrafter"/>
</dbReference>
<dbReference type="AlphaFoldDB" id="A0A381UWD3"/>
<dbReference type="GO" id="GO:0008902">
    <property type="term" value="F:hydroxymethylpyrimidine kinase activity"/>
    <property type="evidence" value="ECO:0007669"/>
    <property type="project" value="TreeGrafter"/>
</dbReference>
<dbReference type="InterPro" id="IPR029056">
    <property type="entry name" value="Ribokinase-like"/>
</dbReference>
<evidence type="ECO:0000313" key="2">
    <source>
        <dbReference type="EMBL" id="SVA31667.1"/>
    </source>
</evidence>
<proteinExistence type="predicted"/>
<dbReference type="EMBL" id="UINC01007145">
    <property type="protein sequence ID" value="SVA31667.1"/>
    <property type="molecule type" value="Genomic_DNA"/>
</dbReference>
<dbReference type="NCBIfam" id="TIGR00097">
    <property type="entry name" value="HMP-P_kinase"/>
    <property type="match status" value="1"/>
</dbReference>